<evidence type="ECO:0000259" key="9">
    <source>
        <dbReference type="Pfam" id="PF00324"/>
    </source>
</evidence>
<protein>
    <recommendedName>
        <fullName evidence="9">Amino acid permease/ SLC12A domain-containing protein</fullName>
    </recommendedName>
</protein>
<evidence type="ECO:0000256" key="4">
    <source>
        <dbReference type="ARBA" id="ARBA00022970"/>
    </source>
</evidence>
<evidence type="ECO:0000256" key="8">
    <source>
        <dbReference type="SAM" id="Phobius"/>
    </source>
</evidence>
<organism evidence="10">
    <name type="scientific">Fusarium oxysporum (strain Fo5176)</name>
    <name type="common">Fusarium vascular wilt</name>
    <dbReference type="NCBI Taxonomy" id="660025"/>
    <lineage>
        <taxon>Eukaryota</taxon>
        <taxon>Fungi</taxon>
        <taxon>Dikarya</taxon>
        <taxon>Ascomycota</taxon>
        <taxon>Pezizomycotina</taxon>
        <taxon>Sordariomycetes</taxon>
        <taxon>Hypocreomycetidae</taxon>
        <taxon>Hypocreales</taxon>
        <taxon>Nectriaceae</taxon>
        <taxon>Fusarium</taxon>
        <taxon>Fusarium oxysporum species complex</taxon>
    </lineage>
</organism>
<keyword evidence="2" id="KW-0813">Transport</keyword>
<comment type="caution">
    <text evidence="10">The sequence shown here is derived from an EMBL/GenBank/DDBJ whole genome shotgun (WGS) entry which is preliminary data.</text>
</comment>
<dbReference type="STRING" id="660025.F9G6R8"/>
<dbReference type="PANTHER" id="PTHR43341">
    <property type="entry name" value="AMINO ACID PERMEASE"/>
    <property type="match status" value="1"/>
</dbReference>
<dbReference type="InterPro" id="IPR004840">
    <property type="entry name" value="Amino_acid_permease_CS"/>
</dbReference>
<gene>
    <name evidence="10" type="ORF">FOXB_14350</name>
</gene>
<dbReference type="PROSITE" id="PS00218">
    <property type="entry name" value="AMINO_ACID_PERMEASE_1"/>
    <property type="match status" value="1"/>
</dbReference>
<feature type="transmembrane region" description="Helical" evidence="8">
    <location>
        <begin position="300"/>
        <end position="319"/>
    </location>
</feature>
<evidence type="ECO:0000256" key="6">
    <source>
        <dbReference type="ARBA" id="ARBA00023136"/>
    </source>
</evidence>
<feature type="transmembrane region" description="Helical" evidence="8">
    <location>
        <begin position="101"/>
        <end position="122"/>
    </location>
</feature>
<dbReference type="PANTHER" id="PTHR43341:SF12">
    <property type="entry name" value="AMINO ACID TRANSPORTER (EUROFUNG)"/>
    <property type="match status" value="1"/>
</dbReference>
<dbReference type="OrthoDB" id="3900342at2759"/>
<feature type="transmembrane region" description="Helical" evidence="8">
    <location>
        <begin position="471"/>
        <end position="500"/>
    </location>
</feature>
<dbReference type="FunFam" id="1.20.1740.10:FF:000017">
    <property type="entry name" value="Amino acid permease"/>
    <property type="match status" value="1"/>
</dbReference>
<feature type="transmembrane region" description="Helical" evidence="8">
    <location>
        <begin position="429"/>
        <end position="450"/>
    </location>
</feature>
<dbReference type="PaxDb" id="5507-FOXG_09114P0"/>
<keyword evidence="6 8" id="KW-0472">Membrane</keyword>
<feature type="transmembrane region" description="Helical" evidence="8">
    <location>
        <begin position="258"/>
        <end position="279"/>
    </location>
</feature>
<reference evidence="10" key="1">
    <citation type="journal article" date="2012" name="Mol. Plant Microbe Interact.">
        <title>A highly conserved effector in Fusarium oxysporum is required for full virulence on Arabidopsis.</title>
        <authorList>
            <person name="Thatcher L.F."/>
            <person name="Gardiner D.M."/>
            <person name="Kazan K."/>
            <person name="Manners J."/>
        </authorList>
    </citation>
    <scope>NUCLEOTIDE SEQUENCE [LARGE SCALE GENOMIC DNA]</scope>
    <source>
        <strain evidence="10">Fo5176</strain>
    </source>
</reference>
<evidence type="ECO:0000256" key="5">
    <source>
        <dbReference type="ARBA" id="ARBA00022989"/>
    </source>
</evidence>
<dbReference type="InterPro" id="IPR050524">
    <property type="entry name" value="APC_YAT"/>
</dbReference>
<evidence type="ECO:0000256" key="2">
    <source>
        <dbReference type="ARBA" id="ARBA00022448"/>
    </source>
</evidence>
<feature type="transmembrane region" description="Helical" evidence="8">
    <location>
        <begin position="184"/>
        <end position="204"/>
    </location>
</feature>
<sequence>MAVEKVISDSPVVGEKGVMADENAPTKETFTATGEEYEQDDFMTRTGLNAKSFTRKHYGLGLVELDRKMKPRHLQMVAIGGSIGAGFFVGSGSALSKGGPATLFIDFFLVGVMVFNVVYAMGELAVMYPISGGFYTYAARFIDPSFGFAMAWNYTLQWAATLPLELTVCAITIQYWSPDISPGVWIAVFLAVITILNMFGTLGYAEEEFWAACFKLTSISIFMIIALVLVCGGGPSSGSYDTYQGFKLWHDPGAFKNGFKGFCSVFVTAAFSFAGSELVGLAAAESRNPTASVPAAIKQVFWRICLFYIVALLFVGLLISCNDENLLSSSSYSNSAASPFVLVGKYSGLKGLDHYMNAVILSSVLSLGIASVYGGSRTLLALAQQGFAPKIFTWVDRAGRPLPSVGFIIAFGCLAFLNLDAAGPVIFDWLLALSGLAMLVCWGSICLAHIRFRAAWKYNGHTLDEIPFKAIGGVWGSWLGLIFVVVILIAQFYVAIVAPVGESGMGTVEDFFMQYLGLPIVLAFWAGGYLWKRTSWISIEKIDIDTGRREHDWEAINAWRAELATFPWWKRLRNWTFQLNRTATTAPNLKEIQLQANMDTTMNYADPQSYSDFPWDSLIHTFPFLTNQAYQALSIQLEFFRNMGTMNLSLPEDASAKEKLKTILDKAKLVNELMSILTHSSELLIELKNMEYDEMVDARREEVSSMIDEAGENIEKGITMQKEEVERELRQEVAEPGLAEVQDQQRRTEQEKFLQQRISELGLGAPGPSETRVPSVQPPAPQQSHLPQQSTIPQQIPGLHHASSALPTGNQGYNPVPLHNPVPAHSQAPGHGQLPGHAQIPVHGQISGHGQVPAYPLPQTVPIQRRDSVYTETSTTSSDDSEILRMMDKELKKQKQKDRAAKRMAKMKKERERGDFCSSKYHVSQHDVLFYKCKWAP</sequence>
<dbReference type="Gene3D" id="1.20.1740.10">
    <property type="entry name" value="Amino acid/polyamine transporter I"/>
    <property type="match status" value="1"/>
</dbReference>
<dbReference type="GO" id="GO:0016020">
    <property type="term" value="C:membrane"/>
    <property type="evidence" value="ECO:0007669"/>
    <property type="project" value="UniProtKB-SubCell"/>
</dbReference>
<accession>F9G6R8</accession>
<dbReference type="AlphaFoldDB" id="F9G6R8"/>
<keyword evidence="3 8" id="KW-0812">Transmembrane</keyword>
<proteinExistence type="predicted"/>
<dbReference type="EMBL" id="AFQF01003550">
    <property type="protein sequence ID" value="EGU75142.1"/>
    <property type="molecule type" value="Genomic_DNA"/>
</dbReference>
<feature type="transmembrane region" description="Helical" evidence="8">
    <location>
        <begin position="216"/>
        <end position="238"/>
    </location>
</feature>
<feature type="transmembrane region" description="Helical" evidence="8">
    <location>
        <begin position="401"/>
        <end position="417"/>
    </location>
</feature>
<keyword evidence="4" id="KW-0029">Amino-acid transport</keyword>
<evidence type="ECO:0000313" key="10">
    <source>
        <dbReference type="EMBL" id="EGU75142.1"/>
    </source>
</evidence>
<evidence type="ECO:0000256" key="3">
    <source>
        <dbReference type="ARBA" id="ARBA00022692"/>
    </source>
</evidence>
<name>F9G6R8_FUSOF</name>
<evidence type="ECO:0000256" key="1">
    <source>
        <dbReference type="ARBA" id="ARBA00004141"/>
    </source>
</evidence>
<feature type="transmembrane region" description="Helical" evidence="8">
    <location>
        <begin position="76"/>
        <end position="95"/>
    </location>
</feature>
<keyword evidence="5 8" id="KW-1133">Transmembrane helix</keyword>
<comment type="subcellular location">
    <subcellularLocation>
        <location evidence="1">Membrane</location>
        <topology evidence="1">Multi-pass membrane protein</topology>
    </subcellularLocation>
</comment>
<evidence type="ECO:0000256" key="7">
    <source>
        <dbReference type="SAM" id="MobiDB-lite"/>
    </source>
</evidence>
<feature type="transmembrane region" description="Helical" evidence="8">
    <location>
        <begin position="355"/>
        <end position="380"/>
    </location>
</feature>
<feature type="compositionally biased region" description="Polar residues" evidence="7">
    <location>
        <begin position="785"/>
        <end position="794"/>
    </location>
</feature>
<dbReference type="Pfam" id="PF00324">
    <property type="entry name" value="AA_permease"/>
    <property type="match status" value="1"/>
</dbReference>
<dbReference type="InterPro" id="IPR004841">
    <property type="entry name" value="AA-permease/SLC12A_dom"/>
</dbReference>
<feature type="region of interest" description="Disordered" evidence="7">
    <location>
        <begin position="762"/>
        <end position="841"/>
    </location>
</feature>
<feature type="region of interest" description="Disordered" evidence="7">
    <location>
        <begin position="891"/>
        <end position="915"/>
    </location>
</feature>
<feature type="domain" description="Amino acid permease/ SLC12A" evidence="9">
    <location>
        <begin position="73"/>
        <end position="534"/>
    </location>
</feature>
<feature type="transmembrane region" description="Helical" evidence="8">
    <location>
        <begin position="512"/>
        <end position="531"/>
    </location>
</feature>
<dbReference type="GO" id="GO:0015171">
    <property type="term" value="F:amino acid transmembrane transporter activity"/>
    <property type="evidence" value="ECO:0007669"/>
    <property type="project" value="TreeGrafter"/>
</dbReference>